<dbReference type="STRING" id="45068.Llon_1150"/>
<feature type="transmembrane region" description="Helical" evidence="14">
    <location>
        <begin position="74"/>
        <end position="94"/>
    </location>
</feature>
<dbReference type="PIRSF" id="PIRSF004638">
    <property type="entry name" value="UCP004638"/>
    <property type="match status" value="1"/>
</dbReference>
<comment type="subunit">
    <text evidence="14">Homodimer.</text>
</comment>
<gene>
    <name evidence="16" type="ORF">Llon_1150</name>
</gene>
<sequence>MLVVKAFHIISMVAWFSGLFYLPRLYVYHASSEDDISIERFKTMERRLYYGITWPAGLFTTALGLTLLTFNPDYYLRAGWMHAKIALVLVLWFYHLSCGRFRKLFAHDKNCKSALFFRIFNEIPTLLLILIVLLAVVRPF</sequence>
<evidence type="ECO:0000256" key="15">
    <source>
        <dbReference type="PIRNR" id="PIRNR004638"/>
    </source>
</evidence>
<evidence type="ECO:0000256" key="6">
    <source>
        <dbReference type="ARBA" id="ARBA00022617"/>
    </source>
</evidence>
<dbReference type="PANTHER" id="PTHR40255">
    <property type="entry name" value="UPF0093 MEMBRANE PROTEIN SLR1790"/>
    <property type="match status" value="1"/>
</dbReference>
<dbReference type="PANTHER" id="PTHR40255:SF1">
    <property type="entry name" value="PROTOPORPHYRINOGEN IX OXIDASE"/>
    <property type="match status" value="1"/>
</dbReference>
<evidence type="ECO:0000256" key="8">
    <source>
        <dbReference type="ARBA" id="ARBA00022723"/>
    </source>
</evidence>
<keyword evidence="7 14" id="KW-0812">Transmembrane</keyword>
<dbReference type="InterPro" id="IPR005265">
    <property type="entry name" value="HemJ-like"/>
</dbReference>
<comment type="subcellular location">
    <subcellularLocation>
        <location evidence="1 14">Cell membrane</location>
        <topology evidence="1 14">Multi-pass membrane protein</topology>
    </subcellularLocation>
</comment>
<evidence type="ECO:0000256" key="13">
    <source>
        <dbReference type="ARBA" id="ARBA00048390"/>
    </source>
</evidence>
<feature type="transmembrane region" description="Helical" evidence="14">
    <location>
        <begin position="6"/>
        <end position="27"/>
    </location>
</feature>
<evidence type="ECO:0000313" key="17">
    <source>
        <dbReference type="Proteomes" id="UP000054997"/>
    </source>
</evidence>
<evidence type="ECO:0000256" key="4">
    <source>
        <dbReference type="ARBA" id="ARBA00017504"/>
    </source>
</evidence>
<dbReference type="GO" id="GO:0070818">
    <property type="term" value="F:protoporphyrinogen oxidase activity"/>
    <property type="evidence" value="ECO:0007669"/>
    <property type="project" value="UniProtKB-UniRule"/>
</dbReference>
<dbReference type="AlphaFoldDB" id="A0A0W0VLW6"/>
<accession>A0A0W0VLW6</accession>
<evidence type="ECO:0000256" key="11">
    <source>
        <dbReference type="ARBA" id="ARBA00023004"/>
    </source>
</evidence>
<evidence type="ECO:0000256" key="10">
    <source>
        <dbReference type="ARBA" id="ARBA00023002"/>
    </source>
</evidence>
<evidence type="ECO:0000256" key="7">
    <source>
        <dbReference type="ARBA" id="ARBA00022692"/>
    </source>
</evidence>
<dbReference type="GO" id="GO:0005886">
    <property type="term" value="C:plasma membrane"/>
    <property type="evidence" value="ECO:0007669"/>
    <property type="project" value="UniProtKB-SubCell"/>
</dbReference>
<dbReference type="NCBIfam" id="TIGR00701">
    <property type="entry name" value="protoporphyrinogen oxidase HemJ"/>
    <property type="match status" value="1"/>
</dbReference>
<evidence type="ECO:0000256" key="14">
    <source>
        <dbReference type="HAMAP-Rule" id="MF_02239"/>
    </source>
</evidence>
<dbReference type="UniPathway" id="UPA00251">
    <property type="reaction ID" value="UER00324"/>
</dbReference>
<evidence type="ECO:0000256" key="12">
    <source>
        <dbReference type="ARBA" id="ARBA00023136"/>
    </source>
</evidence>
<evidence type="ECO:0000256" key="9">
    <source>
        <dbReference type="ARBA" id="ARBA00022989"/>
    </source>
</evidence>
<keyword evidence="6 14" id="KW-0349">Heme</keyword>
<feature type="binding site" description="axial binding residue" evidence="14">
    <location>
        <position position="84"/>
    </location>
    <ligand>
        <name>heme</name>
        <dbReference type="ChEBI" id="CHEBI:30413"/>
    </ligand>
    <ligandPart>
        <name>Fe</name>
        <dbReference type="ChEBI" id="CHEBI:18248"/>
    </ligandPart>
</feature>
<comment type="caution">
    <text evidence="16">The sequence shown here is derived from an EMBL/GenBank/DDBJ whole genome shotgun (WGS) entry which is preliminary data.</text>
</comment>
<dbReference type="Pfam" id="PF03653">
    <property type="entry name" value="UPF0093"/>
    <property type="match status" value="1"/>
</dbReference>
<keyword evidence="17" id="KW-1185">Reference proteome</keyword>
<keyword evidence="10 14" id="KW-0560">Oxidoreductase</keyword>
<evidence type="ECO:0000256" key="2">
    <source>
        <dbReference type="ARBA" id="ARBA00005073"/>
    </source>
</evidence>
<organism evidence="16 17">
    <name type="scientific">Legionella londiniensis</name>
    <dbReference type="NCBI Taxonomy" id="45068"/>
    <lineage>
        <taxon>Bacteria</taxon>
        <taxon>Pseudomonadati</taxon>
        <taxon>Pseudomonadota</taxon>
        <taxon>Gammaproteobacteria</taxon>
        <taxon>Legionellales</taxon>
        <taxon>Legionellaceae</taxon>
        <taxon>Legionella</taxon>
    </lineage>
</organism>
<evidence type="ECO:0000256" key="1">
    <source>
        <dbReference type="ARBA" id="ARBA00004651"/>
    </source>
</evidence>
<feature type="transmembrane region" description="Helical" evidence="14">
    <location>
        <begin position="115"/>
        <end position="137"/>
    </location>
</feature>
<evidence type="ECO:0000256" key="3">
    <source>
        <dbReference type="ARBA" id="ARBA00006501"/>
    </source>
</evidence>
<keyword evidence="12 14" id="KW-0472">Membrane</keyword>
<comment type="catalytic activity">
    <reaction evidence="13 14 15">
        <text>protoporphyrinogen IX + 3 A = protoporphyrin IX + 3 AH2</text>
        <dbReference type="Rhea" id="RHEA:62000"/>
        <dbReference type="ChEBI" id="CHEBI:13193"/>
        <dbReference type="ChEBI" id="CHEBI:17499"/>
        <dbReference type="ChEBI" id="CHEBI:57306"/>
        <dbReference type="ChEBI" id="CHEBI:57307"/>
    </reaction>
</comment>
<dbReference type="EC" id="1.3.99.-" evidence="14 15"/>
<comment type="pathway">
    <text evidence="2 14 15">Porphyrin-containing compound metabolism; protoporphyrin-IX biosynthesis; protoporphyrin-IX from protoporphyrinogen-IX: step 1/1.</text>
</comment>
<comment type="function">
    <text evidence="14 15">Catalyzes the oxidation of protoporphyrinogen IX to protoporphyrin IX.</text>
</comment>
<dbReference type="Proteomes" id="UP000054997">
    <property type="component" value="Unassembled WGS sequence"/>
</dbReference>
<evidence type="ECO:0000256" key="5">
    <source>
        <dbReference type="ARBA" id="ARBA00022475"/>
    </source>
</evidence>
<dbReference type="EMBL" id="LNYK01000016">
    <property type="protein sequence ID" value="KTD21052.1"/>
    <property type="molecule type" value="Genomic_DNA"/>
</dbReference>
<protein>
    <recommendedName>
        <fullName evidence="4 14">Protoporphyrinogen IX oxidase</fullName>
        <shortName evidence="14">PPO</shortName>
        <ecNumber evidence="14 15">1.3.99.-</ecNumber>
    </recommendedName>
</protein>
<dbReference type="OrthoDB" id="9800824at2"/>
<dbReference type="PATRIC" id="fig|45068.5.peg.1239"/>
<keyword evidence="8 14" id="KW-0479">Metal-binding</keyword>
<reference evidence="16 17" key="1">
    <citation type="submission" date="2015-11" db="EMBL/GenBank/DDBJ databases">
        <title>Genomic analysis of 38 Legionella species identifies large and diverse effector repertoires.</title>
        <authorList>
            <person name="Burstein D."/>
            <person name="Amaro F."/>
            <person name="Zusman T."/>
            <person name="Lifshitz Z."/>
            <person name="Cohen O."/>
            <person name="Gilbert J.A."/>
            <person name="Pupko T."/>
            <person name="Shuman H.A."/>
            <person name="Segal G."/>
        </authorList>
    </citation>
    <scope>NUCLEOTIDE SEQUENCE [LARGE SCALE GENOMIC DNA]</scope>
    <source>
        <strain evidence="16 17">ATCC 49505</strain>
    </source>
</reference>
<keyword evidence="5 14" id="KW-1003">Cell membrane</keyword>
<feature type="transmembrane region" description="Helical" evidence="14">
    <location>
        <begin position="48"/>
        <end position="68"/>
    </location>
</feature>
<name>A0A0W0VLW6_9GAMM</name>
<feature type="binding site" description="axial binding residue" evidence="14">
    <location>
        <position position="8"/>
    </location>
    <ligand>
        <name>heme</name>
        <dbReference type="ChEBI" id="CHEBI:30413"/>
    </ligand>
    <ligandPart>
        <name>Fe</name>
        <dbReference type="ChEBI" id="CHEBI:18248"/>
    </ligandPart>
</feature>
<proteinExistence type="inferred from homology"/>
<dbReference type="RefSeq" id="WP_058529158.1">
    <property type="nucleotide sequence ID" value="NZ_CAAAHZ010000026.1"/>
</dbReference>
<dbReference type="GO" id="GO:0046872">
    <property type="term" value="F:metal ion binding"/>
    <property type="evidence" value="ECO:0007669"/>
    <property type="project" value="UniProtKB-UniRule"/>
</dbReference>
<dbReference type="HAMAP" id="MF_02239">
    <property type="entry name" value="HemJ"/>
    <property type="match status" value="1"/>
</dbReference>
<keyword evidence="9 14" id="KW-1133">Transmembrane helix</keyword>
<evidence type="ECO:0000313" key="16">
    <source>
        <dbReference type="EMBL" id="KTD21052.1"/>
    </source>
</evidence>
<comment type="cofactor">
    <cofactor evidence="14 15">
        <name>heme b</name>
        <dbReference type="ChEBI" id="CHEBI:60344"/>
    </cofactor>
    <text evidence="14 15">Binds 1 heme b (iron(II)-protoporphyrin IX) group per subunit.</text>
</comment>
<dbReference type="GO" id="GO:0006782">
    <property type="term" value="P:protoporphyrinogen IX biosynthetic process"/>
    <property type="evidence" value="ECO:0007669"/>
    <property type="project" value="UniProtKB-UniRule"/>
</dbReference>
<keyword evidence="11 14" id="KW-0408">Iron</keyword>
<comment type="similarity">
    <text evidence="3 14 15">Belongs to the HemJ family.</text>
</comment>